<gene>
    <name evidence="2" type="ORF">B5M42_05250</name>
</gene>
<protein>
    <submittedName>
        <fullName evidence="2">Uncharacterized protein</fullName>
    </submittedName>
</protein>
<dbReference type="Proteomes" id="UP000298246">
    <property type="component" value="Unassembled WGS sequence"/>
</dbReference>
<sequence length="71" mass="8035">MAIFMLLAIVGFLTAMTLIMLSFTKWAQENAPWLSSLYIYIAIGALIGLSLYVIAAYVFRHYHPEIPVLLE</sequence>
<evidence type="ECO:0000313" key="3">
    <source>
        <dbReference type="Proteomes" id="UP000298246"/>
    </source>
</evidence>
<evidence type="ECO:0000313" key="2">
    <source>
        <dbReference type="EMBL" id="TFE90076.1"/>
    </source>
</evidence>
<keyword evidence="3" id="KW-1185">Reference proteome</keyword>
<dbReference type="RefSeq" id="WP_134750482.1">
    <property type="nucleotide sequence ID" value="NZ_MYFO02000001.1"/>
</dbReference>
<keyword evidence="1" id="KW-1133">Transmembrane helix</keyword>
<feature type="transmembrane region" description="Helical" evidence="1">
    <location>
        <begin position="37"/>
        <end position="59"/>
    </location>
</feature>
<evidence type="ECO:0000256" key="1">
    <source>
        <dbReference type="SAM" id="Phobius"/>
    </source>
</evidence>
<proteinExistence type="predicted"/>
<reference evidence="2 3" key="1">
    <citation type="submission" date="2017-03" db="EMBL/GenBank/DDBJ databases">
        <title>Isolation of Levoglucosan Utilizing Bacteria.</title>
        <authorList>
            <person name="Arya A.S."/>
        </authorList>
    </citation>
    <scope>NUCLEOTIDE SEQUENCE [LARGE SCALE GENOMIC DNA]</scope>
    <source>
        <strain evidence="2 3">MEC069</strain>
    </source>
</reference>
<keyword evidence="1" id="KW-0472">Membrane</keyword>
<keyword evidence="1" id="KW-0812">Transmembrane</keyword>
<name>A0A4Y8Q6W8_9BACL</name>
<comment type="caution">
    <text evidence="2">The sequence shown here is derived from an EMBL/GenBank/DDBJ whole genome shotgun (WGS) entry which is preliminary data.</text>
</comment>
<organism evidence="2 3">
    <name type="scientific">Paenibacillus athensensis</name>
    <dbReference type="NCBI Taxonomy" id="1967502"/>
    <lineage>
        <taxon>Bacteria</taxon>
        <taxon>Bacillati</taxon>
        <taxon>Bacillota</taxon>
        <taxon>Bacilli</taxon>
        <taxon>Bacillales</taxon>
        <taxon>Paenibacillaceae</taxon>
        <taxon>Paenibacillus</taxon>
    </lineage>
</organism>
<accession>A0A4Y8Q6W8</accession>
<dbReference type="AlphaFoldDB" id="A0A4Y8Q6W8"/>
<dbReference type="EMBL" id="MYFO01000005">
    <property type="protein sequence ID" value="TFE90076.1"/>
    <property type="molecule type" value="Genomic_DNA"/>
</dbReference>